<dbReference type="Proteomes" id="UP000838756">
    <property type="component" value="Unassembled WGS sequence"/>
</dbReference>
<evidence type="ECO:0000313" key="2">
    <source>
        <dbReference type="Proteomes" id="UP000838756"/>
    </source>
</evidence>
<protein>
    <submittedName>
        <fullName evidence="1">Jg5029 protein</fullName>
    </submittedName>
</protein>
<organism evidence="1 2">
    <name type="scientific">Pararge aegeria aegeria</name>
    <dbReference type="NCBI Taxonomy" id="348720"/>
    <lineage>
        <taxon>Eukaryota</taxon>
        <taxon>Metazoa</taxon>
        <taxon>Ecdysozoa</taxon>
        <taxon>Arthropoda</taxon>
        <taxon>Hexapoda</taxon>
        <taxon>Insecta</taxon>
        <taxon>Pterygota</taxon>
        <taxon>Neoptera</taxon>
        <taxon>Endopterygota</taxon>
        <taxon>Lepidoptera</taxon>
        <taxon>Glossata</taxon>
        <taxon>Ditrysia</taxon>
        <taxon>Papilionoidea</taxon>
        <taxon>Nymphalidae</taxon>
        <taxon>Satyrinae</taxon>
        <taxon>Satyrini</taxon>
        <taxon>Parargina</taxon>
        <taxon>Pararge</taxon>
    </lineage>
</organism>
<reference evidence="1" key="1">
    <citation type="submission" date="2022-03" db="EMBL/GenBank/DDBJ databases">
        <authorList>
            <person name="Lindestad O."/>
        </authorList>
    </citation>
    <scope>NUCLEOTIDE SEQUENCE</scope>
</reference>
<gene>
    <name evidence="1" type="primary">jg5029</name>
    <name evidence="1" type="ORF">PAEG_LOCUS12739</name>
</gene>
<sequence length="290" mass="32472">MNVAKTITCIYFGTVALINNHDLRNAQTGALEGVISNIFMCIPILVAELLLNEYDKIKTTLGQLLLNYRGKIVPNYIDNQNAKILDINYNPLPINDQLNNIVTLVTRLFKTDSNKDNSDDVSQWFTANNLIAKKTKCVEFMLPNVKKVDKKVMINGESLEIENSTVFLGVALDFKPQWGAHIETLAVVSVLTDWSWSSSGFCGSLDNTSLLFYNFSVAFLAHSWSLDCGLHLVHPSHRLSSACSGTFYFTLNHKSLNGHVITPGHVTEETKNSHLNCRRKALFDSEFVKN</sequence>
<proteinExistence type="predicted"/>
<name>A0A8S4RDX7_9NEOP</name>
<dbReference type="EMBL" id="CAKXAJ010025109">
    <property type="protein sequence ID" value="CAH2235052.1"/>
    <property type="molecule type" value="Genomic_DNA"/>
</dbReference>
<dbReference type="OrthoDB" id="7477935at2759"/>
<evidence type="ECO:0000313" key="1">
    <source>
        <dbReference type="EMBL" id="CAH2235052.1"/>
    </source>
</evidence>
<keyword evidence="2" id="KW-1185">Reference proteome</keyword>
<accession>A0A8S4RDX7</accession>
<comment type="caution">
    <text evidence="1">The sequence shown here is derived from an EMBL/GenBank/DDBJ whole genome shotgun (WGS) entry which is preliminary data.</text>
</comment>
<dbReference type="AlphaFoldDB" id="A0A8S4RDX7"/>